<proteinExistence type="predicted"/>
<dbReference type="PANTHER" id="PTHR34406">
    <property type="entry name" value="PROTEIN YCEI"/>
    <property type="match status" value="1"/>
</dbReference>
<evidence type="ECO:0000313" key="2">
    <source>
        <dbReference type="EMBL" id="QKJ30164.1"/>
    </source>
</evidence>
<dbReference type="Pfam" id="PF04264">
    <property type="entry name" value="YceI"/>
    <property type="match status" value="1"/>
</dbReference>
<dbReference type="KEGG" id="mmab:HQ865_10455"/>
<sequence>MKRRNLFYLLLAVITLNLHQKKCFGQASTYLLDISKSKLFWQGTKTVGSKHTGTILFKAGSLSTDAGGKFNTGNFIMDMNSISSNDHQQKKDNQEVDEQLKGESFFSVAGYPTSAINVIRIDATGTPDQYKVTGNLTIRNITRQITFNAVIKQAVNRVKATAEFTIDRIKFGIHEKPNPNIMWSLQNAILSDDIPIRLNLEFVKN</sequence>
<feature type="domain" description="Lipid/polyisoprenoid-binding YceI-like" evidence="1">
    <location>
        <begin position="29"/>
        <end position="203"/>
    </location>
</feature>
<dbReference type="EMBL" id="CP054139">
    <property type="protein sequence ID" value="QKJ30164.1"/>
    <property type="molecule type" value="Genomic_DNA"/>
</dbReference>
<dbReference type="RefSeq" id="WP_173414851.1">
    <property type="nucleotide sequence ID" value="NZ_CP054139.1"/>
</dbReference>
<keyword evidence="3" id="KW-1185">Reference proteome</keyword>
<gene>
    <name evidence="2" type="ORF">HQ865_10455</name>
</gene>
<dbReference type="PANTHER" id="PTHR34406:SF1">
    <property type="entry name" value="PROTEIN YCEI"/>
    <property type="match status" value="1"/>
</dbReference>
<dbReference type="SUPFAM" id="SSF101874">
    <property type="entry name" value="YceI-like"/>
    <property type="match status" value="1"/>
</dbReference>
<dbReference type="SMART" id="SM00867">
    <property type="entry name" value="YceI"/>
    <property type="match status" value="1"/>
</dbReference>
<dbReference type="Proteomes" id="UP000505355">
    <property type="component" value="Chromosome"/>
</dbReference>
<dbReference type="InterPro" id="IPR036761">
    <property type="entry name" value="TTHA0802/YceI-like_sf"/>
</dbReference>
<accession>A0A7D4QAS7</accession>
<reference evidence="2 3" key="1">
    <citation type="submission" date="2020-05" db="EMBL/GenBank/DDBJ databases">
        <title>Mucilaginibacter mali sp. nov.</title>
        <authorList>
            <person name="Kim H.S."/>
            <person name="Lee K.C."/>
            <person name="Suh M.K."/>
            <person name="Kim J.-S."/>
            <person name="Han K.-I."/>
            <person name="Eom M.K."/>
            <person name="Shin Y.K."/>
            <person name="Lee J.-S."/>
        </authorList>
    </citation>
    <scope>NUCLEOTIDE SEQUENCE [LARGE SCALE GENOMIC DNA]</scope>
    <source>
        <strain evidence="2 3">G2-14</strain>
    </source>
</reference>
<evidence type="ECO:0000313" key="3">
    <source>
        <dbReference type="Proteomes" id="UP000505355"/>
    </source>
</evidence>
<protein>
    <submittedName>
        <fullName evidence="2">YceI family protein</fullName>
    </submittedName>
</protein>
<dbReference type="AlphaFoldDB" id="A0A7D4QAS7"/>
<dbReference type="InterPro" id="IPR007372">
    <property type="entry name" value="Lipid/polyisoprenoid-bd_YceI"/>
</dbReference>
<dbReference type="Gene3D" id="2.40.128.110">
    <property type="entry name" value="Lipid/polyisoprenoid-binding, YceI-like"/>
    <property type="match status" value="1"/>
</dbReference>
<organism evidence="2 3">
    <name type="scientific">Mucilaginibacter mali</name>
    <dbReference type="NCBI Taxonomy" id="2740462"/>
    <lineage>
        <taxon>Bacteria</taxon>
        <taxon>Pseudomonadati</taxon>
        <taxon>Bacteroidota</taxon>
        <taxon>Sphingobacteriia</taxon>
        <taxon>Sphingobacteriales</taxon>
        <taxon>Sphingobacteriaceae</taxon>
        <taxon>Mucilaginibacter</taxon>
    </lineage>
</organism>
<evidence type="ECO:0000259" key="1">
    <source>
        <dbReference type="SMART" id="SM00867"/>
    </source>
</evidence>
<name>A0A7D4QAS7_9SPHI</name>